<evidence type="ECO:0000313" key="2">
    <source>
        <dbReference type="Proteomes" id="UP000450012"/>
    </source>
</evidence>
<dbReference type="InterPro" id="IPR009241">
    <property type="entry name" value="HigB-like"/>
</dbReference>
<gene>
    <name evidence="1" type="ORF">GTP45_14440</name>
</gene>
<dbReference type="Proteomes" id="UP000450012">
    <property type="component" value="Unassembled WGS sequence"/>
</dbReference>
<dbReference type="Pfam" id="PF05973">
    <property type="entry name" value="Gp49"/>
    <property type="match status" value="1"/>
</dbReference>
<protein>
    <submittedName>
        <fullName evidence="1">Uncharacterized protein</fullName>
    </submittedName>
</protein>
<dbReference type="AlphaFoldDB" id="A0A7X4KCB2"/>
<accession>A0A7X4KCB2</accession>
<organism evidence="1 2">
    <name type="scientific">Duganella rivi</name>
    <dbReference type="NCBI Taxonomy" id="2666083"/>
    <lineage>
        <taxon>Bacteria</taxon>
        <taxon>Pseudomonadati</taxon>
        <taxon>Pseudomonadota</taxon>
        <taxon>Betaproteobacteria</taxon>
        <taxon>Burkholderiales</taxon>
        <taxon>Oxalobacteraceae</taxon>
        <taxon>Telluria group</taxon>
        <taxon>Duganella</taxon>
    </lineage>
</organism>
<dbReference type="RefSeq" id="WP_161014565.1">
    <property type="nucleotide sequence ID" value="NZ_WWCK01000004.1"/>
</dbReference>
<reference evidence="1 2" key="1">
    <citation type="submission" date="2019-12" db="EMBL/GenBank/DDBJ databases">
        <title>Novel species isolated from a subtropical stream in China.</title>
        <authorList>
            <person name="Lu H."/>
        </authorList>
    </citation>
    <scope>NUCLEOTIDE SEQUENCE [LARGE SCALE GENOMIC DNA]</scope>
    <source>
        <strain evidence="1 2">FT55W</strain>
    </source>
</reference>
<name>A0A7X4KCB2_9BURK</name>
<keyword evidence="2" id="KW-1185">Reference proteome</keyword>
<comment type="caution">
    <text evidence="1">The sequence shown here is derived from an EMBL/GenBank/DDBJ whole genome shotgun (WGS) entry which is preliminary data.</text>
</comment>
<proteinExistence type="predicted"/>
<sequence>MSSYAVIESGKYNVLALGHVADDFSTTFPALTFLQTLASSAQYGASAKGFKKLFQRYADGGRSKLTAELFHEVDKDKGIWEFVKGDLRLFCFVIGNNVILTNGTIKKSQKVDQAEVSIAIRCKAQFRLNH</sequence>
<evidence type="ECO:0000313" key="1">
    <source>
        <dbReference type="EMBL" id="MYM68020.1"/>
    </source>
</evidence>
<dbReference type="EMBL" id="WWCK01000004">
    <property type="protein sequence ID" value="MYM68020.1"/>
    <property type="molecule type" value="Genomic_DNA"/>
</dbReference>